<keyword evidence="2" id="KW-1185">Reference proteome</keyword>
<dbReference type="AlphaFoldDB" id="A0A0B0NGB7"/>
<evidence type="ECO:0000313" key="1">
    <source>
        <dbReference type="EMBL" id="KHG11870.1"/>
    </source>
</evidence>
<name>A0A0B0NGB7_GOSAR</name>
<reference evidence="2" key="1">
    <citation type="submission" date="2014-09" db="EMBL/GenBank/DDBJ databases">
        <authorList>
            <person name="Mudge J."/>
            <person name="Ramaraj T."/>
            <person name="Lindquist I.E."/>
            <person name="Bharti A.K."/>
            <person name="Sundararajan A."/>
            <person name="Cameron C.T."/>
            <person name="Woodward J.E."/>
            <person name="May G.D."/>
            <person name="Brubaker C."/>
            <person name="Broadhvest J."/>
            <person name="Wilkins T.A."/>
        </authorList>
    </citation>
    <scope>NUCLEOTIDE SEQUENCE</scope>
    <source>
        <strain evidence="2">cv. AKA8401</strain>
    </source>
</reference>
<sequence length="29" mass="3482">MHSQCKHDQECGMTSPSNHEHIFELQWQL</sequence>
<dbReference type="Proteomes" id="UP000032142">
    <property type="component" value="Unassembled WGS sequence"/>
</dbReference>
<dbReference type="EMBL" id="KN396597">
    <property type="protein sequence ID" value="KHG11870.1"/>
    <property type="molecule type" value="Genomic_DNA"/>
</dbReference>
<proteinExistence type="predicted"/>
<organism evidence="1 2">
    <name type="scientific">Gossypium arboreum</name>
    <name type="common">Tree cotton</name>
    <name type="synonym">Gossypium nanking</name>
    <dbReference type="NCBI Taxonomy" id="29729"/>
    <lineage>
        <taxon>Eukaryota</taxon>
        <taxon>Viridiplantae</taxon>
        <taxon>Streptophyta</taxon>
        <taxon>Embryophyta</taxon>
        <taxon>Tracheophyta</taxon>
        <taxon>Spermatophyta</taxon>
        <taxon>Magnoliopsida</taxon>
        <taxon>eudicotyledons</taxon>
        <taxon>Gunneridae</taxon>
        <taxon>Pentapetalae</taxon>
        <taxon>rosids</taxon>
        <taxon>malvids</taxon>
        <taxon>Malvales</taxon>
        <taxon>Malvaceae</taxon>
        <taxon>Malvoideae</taxon>
        <taxon>Gossypium</taxon>
    </lineage>
</organism>
<accession>A0A0B0NGB7</accession>
<protein>
    <submittedName>
        <fullName evidence="1">Uncharacterized protein</fullName>
    </submittedName>
</protein>
<evidence type="ECO:0000313" key="2">
    <source>
        <dbReference type="Proteomes" id="UP000032142"/>
    </source>
</evidence>
<gene>
    <name evidence="1" type="ORF">F383_01406</name>
</gene>